<dbReference type="EMBL" id="NKHZ01000025">
    <property type="protein sequence ID" value="PNS20452.1"/>
    <property type="molecule type" value="Genomic_DNA"/>
</dbReference>
<name>A0A2K1QZI0_9PEZI</name>
<dbReference type="SUPFAM" id="SSF56801">
    <property type="entry name" value="Acetyl-CoA synthetase-like"/>
    <property type="match status" value="1"/>
</dbReference>
<evidence type="ECO:0000313" key="4">
    <source>
        <dbReference type="Proteomes" id="UP000243797"/>
    </source>
</evidence>
<feature type="domain" description="AMP-dependent synthetase/ligase" evidence="2">
    <location>
        <begin position="25"/>
        <end position="295"/>
    </location>
</feature>
<proteinExistence type="inferred from homology"/>
<comment type="similarity">
    <text evidence="1">Belongs to the ATP-dependent AMP-binding enzyme family.</text>
</comment>
<dbReference type="InParanoid" id="A0A2K1QZI0"/>
<protein>
    <recommendedName>
        <fullName evidence="2">AMP-dependent synthetase/ligase domain-containing protein</fullName>
    </recommendedName>
</protein>
<dbReference type="PANTHER" id="PTHR43201">
    <property type="entry name" value="ACYL-COA SYNTHETASE"/>
    <property type="match status" value="1"/>
</dbReference>
<evidence type="ECO:0000259" key="2">
    <source>
        <dbReference type="Pfam" id="PF00501"/>
    </source>
</evidence>
<gene>
    <name evidence="3" type="ORF">CAC42_5902</name>
</gene>
<dbReference type="OrthoDB" id="6614653at2759"/>
<dbReference type="Proteomes" id="UP000243797">
    <property type="component" value="Unassembled WGS sequence"/>
</dbReference>
<evidence type="ECO:0000313" key="3">
    <source>
        <dbReference type="EMBL" id="PNS20452.1"/>
    </source>
</evidence>
<dbReference type="Gene3D" id="3.40.50.12780">
    <property type="entry name" value="N-terminal domain of ligase-like"/>
    <property type="match status" value="1"/>
</dbReference>
<dbReference type="PANTHER" id="PTHR43201:SF8">
    <property type="entry name" value="ACYL-COA SYNTHETASE FAMILY MEMBER 3"/>
    <property type="match status" value="1"/>
</dbReference>
<dbReference type="InterPro" id="IPR020845">
    <property type="entry name" value="AMP-binding_CS"/>
</dbReference>
<keyword evidence="4" id="KW-1185">Reference proteome</keyword>
<dbReference type="PROSITE" id="PS00455">
    <property type="entry name" value="AMP_BINDING"/>
    <property type="match status" value="1"/>
</dbReference>
<comment type="caution">
    <text evidence="3">The sequence shown here is derived from an EMBL/GenBank/DDBJ whole genome shotgun (WGS) entry which is preliminary data.</text>
</comment>
<accession>A0A2K1QZI0</accession>
<dbReference type="STRING" id="2082308.A0A2K1QZI0"/>
<sequence length="308" mass="33762">MRNRLLKALPAVITRRLDEDDEIFISVLAAGSYEYAVGVLAVLASGAAVVPISVLLSPSEAVYYASTSNSVAVLHSDAAESQAIELSRPMKQTGVRSFQRIPIKPSTCTTLLDPSTVLISSDRCLDPNKAGVVIFTSGTTGPPKGAVMRRTHYFDEAQGVADHYQITRFDVLLHLLPVHHATGVGMMFFPFLISGAAIEFRSGGFDPAWTWERFRKRGLTFFSAVPTIYMRMKRHFEDKLIAADGAIEYVNGARSLKVCMCGTSALPKPIADFWTDILGKKIMLRYGGTEFGATLRHRIGDDFIPDVV</sequence>
<dbReference type="GO" id="GO:0006631">
    <property type="term" value="P:fatty acid metabolic process"/>
    <property type="evidence" value="ECO:0007669"/>
    <property type="project" value="TreeGrafter"/>
</dbReference>
<dbReference type="AlphaFoldDB" id="A0A2K1QZI0"/>
<dbReference type="Pfam" id="PF00501">
    <property type="entry name" value="AMP-binding"/>
    <property type="match status" value="1"/>
</dbReference>
<dbReference type="InterPro" id="IPR042099">
    <property type="entry name" value="ANL_N_sf"/>
</dbReference>
<evidence type="ECO:0000256" key="1">
    <source>
        <dbReference type="ARBA" id="ARBA00006432"/>
    </source>
</evidence>
<dbReference type="GO" id="GO:0031956">
    <property type="term" value="F:medium-chain fatty acid-CoA ligase activity"/>
    <property type="evidence" value="ECO:0007669"/>
    <property type="project" value="TreeGrafter"/>
</dbReference>
<reference evidence="3 4" key="1">
    <citation type="submission" date="2017-06" db="EMBL/GenBank/DDBJ databases">
        <title>Draft genome sequence of a variant of Elsinoe murrayae.</title>
        <authorList>
            <person name="Cheng Q."/>
        </authorList>
    </citation>
    <scope>NUCLEOTIDE SEQUENCE [LARGE SCALE GENOMIC DNA]</scope>
    <source>
        <strain evidence="3 4">CQ-2017a</strain>
    </source>
</reference>
<dbReference type="InterPro" id="IPR000873">
    <property type="entry name" value="AMP-dep_synth/lig_dom"/>
</dbReference>
<organism evidence="3 4">
    <name type="scientific">Sphaceloma murrayae</name>
    <dbReference type="NCBI Taxonomy" id="2082308"/>
    <lineage>
        <taxon>Eukaryota</taxon>
        <taxon>Fungi</taxon>
        <taxon>Dikarya</taxon>
        <taxon>Ascomycota</taxon>
        <taxon>Pezizomycotina</taxon>
        <taxon>Dothideomycetes</taxon>
        <taxon>Dothideomycetidae</taxon>
        <taxon>Myriangiales</taxon>
        <taxon>Elsinoaceae</taxon>
        <taxon>Sphaceloma</taxon>
    </lineage>
</organism>